<sequence length="306" mass="33459">MPRLLALLPLLFPPAAAACQCAAPFPVCQRVAMSDVVFVGTVESITPRFLDYWNPAQQQSLTLLNAETERARADHSSTSLAAAKNAYAAIFPDLPEDSKKLLEGAKSREDLVKAFYRILGAGRRVRFRVKEAYRGDEDEDETLDVWTPFGDCGVDFQTGETYVVYADDDEESSVVSTDTCSGTRRLSDAGSDLAYLYFFENNGDDSGRLDGFVTTNQFHQLDALHVEAPVPGIVLELKSDSGSRFTQSGADGKFVFDGLAPGEYTVAAYAAGYPRLVKQLAAPQRVRMEQKGCAAATLLIFKPPER</sequence>
<organism evidence="2">
    <name type="scientific">uncultured Acidobacteriota bacterium</name>
    <dbReference type="NCBI Taxonomy" id="171953"/>
    <lineage>
        <taxon>Bacteria</taxon>
        <taxon>Pseudomonadati</taxon>
        <taxon>Acidobacteriota</taxon>
        <taxon>environmental samples</taxon>
    </lineage>
</organism>
<dbReference type="Pfam" id="PF13620">
    <property type="entry name" value="CarboxypepD_reg"/>
    <property type="match status" value="1"/>
</dbReference>
<dbReference type="EMBL" id="JF519823">
    <property type="protein sequence ID" value="AEA09217.1"/>
    <property type="molecule type" value="Genomic_DNA"/>
</dbReference>
<dbReference type="PROSITE" id="PS51257">
    <property type="entry name" value="PROKAR_LIPOPROTEIN"/>
    <property type="match status" value="1"/>
</dbReference>
<dbReference type="AlphaFoldDB" id="F2YWV7"/>
<gene>
    <name evidence="2" type="ORF">Lip018_ORF006</name>
</gene>
<protein>
    <recommendedName>
        <fullName evidence="3">Carboxypeptidase regulatory-like domain-containing protein</fullName>
    </recommendedName>
</protein>
<reference evidence="2" key="1">
    <citation type="submission" date="2011-03" db="EMBL/GenBank/DDBJ databases">
        <title>Evidence for a New Lipase Family Identified in the Brazilian Atlantic Forest Soil Metagenome.</title>
        <authorList>
            <person name="Faoro H."/>
            <person name="Glogauer A."/>
            <person name="Souza E.M."/>
            <person name="Rigo L.U."/>
            <person name="Cruz L.M."/>
            <person name="Monteiro R.A."/>
            <person name="Pedrosa F.O."/>
        </authorList>
    </citation>
    <scope>NUCLEOTIDE SEQUENCE</scope>
</reference>
<feature type="chain" id="PRO_5003293522" description="Carboxypeptidase regulatory-like domain-containing protein" evidence="1">
    <location>
        <begin position="18"/>
        <end position="306"/>
    </location>
</feature>
<evidence type="ECO:0008006" key="3">
    <source>
        <dbReference type="Google" id="ProtNLM"/>
    </source>
</evidence>
<dbReference type="InterPro" id="IPR008969">
    <property type="entry name" value="CarboxyPept-like_regulatory"/>
</dbReference>
<evidence type="ECO:0000256" key="1">
    <source>
        <dbReference type="SAM" id="SignalP"/>
    </source>
</evidence>
<evidence type="ECO:0000313" key="2">
    <source>
        <dbReference type="EMBL" id="AEA09217.1"/>
    </source>
</evidence>
<dbReference type="InterPro" id="IPR008993">
    <property type="entry name" value="TIMP-like_OB-fold"/>
</dbReference>
<name>F2YWV7_9BACT</name>
<dbReference type="Gene3D" id="2.40.50.120">
    <property type="match status" value="1"/>
</dbReference>
<feature type="signal peptide" evidence="1">
    <location>
        <begin position="1"/>
        <end position="17"/>
    </location>
</feature>
<accession>F2YWV7</accession>
<dbReference type="Gene3D" id="2.60.40.1120">
    <property type="entry name" value="Carboxypeptidase-like, regulatory domain"/>
    <property type="match status" value="1"/>
</dbReference>
<proteinExistence type="predicted"/>
<dbReference type="SUPFAM" id="SSF49464">
    <property type="entry name" value="Carboxypeptidase regulatory domain-like"/>
    <property type="match status" value="1"/>
</dbReference>
<keyword evidence="1" id="KW-0732">Signal</keyword>
<dbReference type="SUPFAM" id="SSF50242">
    <property type="entry name" value="TIMP-like"/>
    <property type="match status" value="1"/>
</dbReference>